<keyword evidence="3" id="KW-1185">Reference proteome</keyword>
<proteinExistence type="predicted"/>
<dbReference type="Proteomes" id="UP001138500">
    <property type="component" value="Unassembled WGS sequence"/>
</dbReference>
<protein>
    <submittedName>
        <fullName evidence="2">Uncharacterized protein</fullName>
    </submittedName>
</protein>
<name>A0A9W7W0Y0_9PEZI</name>
<evidence type="ECO:0000256" key="1">
    <source>
        <dbReference type="SAM" id="MobiDB-lite"/>
    </source>
</evidence>
<comment type="caution">
    <text evidence="2">The sequence shown here is derived from an EMBL/GenBank/DDBJ whole genome shotgun (WGS) entry which is preliminary data.</text>
</comment>
<gene>
    <name evidence="2" type="ORF">Tdes44962_MAKER03636</name>
</gene>
<dbReference type="EMBL" id="RIBY02002012">
    <property type="protein sequence ID" value="KAH9826252.1"/>
    <property type="molecule type" value="Genomic_DNA"/>
</dbReference>
<reference evidence="2 3" key="2">
    <citation type="journal article" date="2021" name="Curr. Genet.">
        <title>Genetic response to nitrogen starvation in the aggressive Eucalyptus foliar pathogen Teratosphaeria destructans.</title>
        <authorList>
            <person name="Havenga M."/>
            <person name="Wingfield B.D."/>
            <person name="Wingfield M.J."/>
            <person name="Dreyer L.L."/>
            <person name="Roets F."/>
            <person name="Aylward J."/>
        </authorList>
    </citation>
    <scope>NUCLEOTIDE SEQUENCE [LARGE SCALE GENOMIC DNA]</scope>
    <source>
        <strain evidence="2">CMW44962</strain>
    </source>
</reference>
<dbReference type="InterPro" id="IPR046591">
    <property type="entry name" value="DUF6649"/>
</dbReference>
<accession>A0A9W7W0Y0</accession>
<reference evidence="2 3" key="1">
    <citation type="journal article" date="2018" name="IMA Fungus">
        <title>IMA Genome-F 10: Nine draft genome sequences of Claviceps purpurea s.lat., including C. arundinis, C. humidiphila, and C. cf. spartinae, pseudomolecules for the pitch canker pathogen Fusarium circinatum, draft genome of Davidsoniella eucalypti, Grosmannia galeiformis, Quambalaria eucalypti, and Teratosphaeria destructans.</title>
        <authorList>
            <person name="Wingfield B.D."/>
            <person name="Liu M."/>
            <person name="Nguyen H.D."/>
            <person name="Lane F.A."/>
            <person name="Morgan S.W."/>
            <person name="De Vos L."/>
            <person name="Wilken P.M."/>
            <person name="Duong T.A."/>
            <person name="Aylward J."/>
            <person name="Coetzee M.P."/>
            <person name="Dadej K."/>
            <person name="De Beer Z.W."/>
            <person name="Findlay W."/>
            <person name="Havenga M."/>
            <person name="Kolarik M."/>
            <person name="Menzies J.G."/>
            <person name="Naidoo K."/>
            <person name="Pochopski O."/>
            <person name="Shoukouhi P."/>
            <person name="Santana Q.C."/>
            <person name="Seifert K.A."/>
            <person name="Soal N."/>
            <person name="Steenkamp E.T."/>
            <person name="Tatham C.T."/>
            <person name="van der Nest M.A."/>
            <person name="Wingfield M.J."/>
        </authorList>
    </citation>
    <scope>NUCLEOTIDE SEQUENCE [LARGE SCALE GENOMIC DNA]</scope>
    <source>
        <strain evidence="2">CMW44962</strain>
    </source>
</reference>
<organism evidence="2 3">
    <name type="scientific">Teratosphaeria destructans</name>
    <dbReference type="NCBI Taxonomy" id="418781"/>
    <lineage>
        <taxon>Eukaryota</taxon>
        <taxon>Fungi</taxon>
        <taxon>Dikarya</taxon>
        <taxon>Ascomycota</taxon>
        <taxon>Pezizomycotina</taxon>
        <taxon>Dothideomycetes</taxon>
        <taxon>Dothideomycetidae</taxon>
        <taxon>Mycosphaerellales</taxon>
        <taxon>Teratosphaeriaceae</taxon>
        <taxon>Teratosphaeria</taxon>
    </lineage>
</organism>
<dbReference type="AlphaFoldDB" id="A0A9W7W0Y0"/>
<dbReference type="OrthoDB" id="5345504at2759"/>
<feature type="region of interest" description="Disordered" evidence="1">
    <location>
        <begin position="1"/>
        <end position="21"/>
    </location>
</feature>
<sequence>MQAVMTQAPVVAGRKRPHSDEVNDDMRFAKRFNLLNLQTNGQAHSNSNYYIPVSSTPSPMTQNVQQSSRPQMQAPDNEEFMQLDDTRDRVYIHNLDEELADVESDEERLIFLPDIEKRLSRIPHQILTGAGSGENQQLVLYSVPKSLTVDEGSDSVRKAIIEARQRAREKAEEEARHKEMNRQYDQTGHVVAIETAHGYSGGYGEEAVDDPDAMELG</sequence>
<evidence type="ECO:0000313" key="3">
    <source>
        <dbReference type="Proteomes" id="UP001138500"/>
    </source>
</evidence>
<evidence type="ECO:0000313" key="2">
    <source>
        <dbReference type="EMBL" id="KAH9826252.1"/>
    </source>
</evidence>
<dbReference type="Pfam" id="PF20354">
    <property type="entry name" value="DUF6649"/>
    <property type="match status" value="1"/>
</dbReference>